<reference evidence="1 2" key="1">
    <citation type="submission" date="2019-03" db="EMBL/GenBank/DDBJ databases">
        <title>Single cell metagenomics reveals metabolic interactions within the superorganism composed of flagellate Streblomastix strix and complex community of Bacteroidetes bacteria on its surface.</title>
        <authorList>
            <person name="Treitli S.C."/>
            <person name="Kolisko M."/>
            <person name="Husnik F."/>
            <person name="Keeling P."/>
            <person name="Hampl V."/>
        </authorList>
    </citation>
    <scope>NUCLEOTIDE SEQUENCE [LARGE SCALE GENOMIC DNA]</scope>
    <source>
        <strain evidence="1">ST1C</strain>
    </source>
</reference>
<sequence length="109" mass="12578">MPFWELEGEAAKQNALIWLNSDEVKQYEDPLEKAVHLIHDGYVPRAYFFALWPEERGVLDRGTAALREGIDFRVFGRPPKLNVGECKQIEMFVDAQNAQHNSISGQRNY</sequence>
<dbReference type="AlphaFoldDB" id="A0A5J4PJJ6"/>
<comment type="caution">
    <text evidence="1">The sequence shown here is derived from an EMBL/GenBank/DDBJ whole genome shotgun (WGS) entry which is preliminary data.</text>
</comment>
<dbReference type="Proteomes" id="UP000324800">
    <property type="component" value="Unassembled WGS sequence"/>
</dbReference>
<proteinExistence type="predicted"/>
<protein>
    <submittedName>
        <fullName evidence="1">Uncharacterized protein</fullName>
    </submittedName>
</protein>
<evidence type="ECO:0000313" key="2">
    <source>
        <dbReference type="Proteomes" id="UP000324800"/>
    </source>
</evidence>
<organism evidence="1 2">
    <name type="scientific">Streblomastix strix</name>
    <dbReference type="NCBI Taxonomy" id="222440"/>
    <lineage>
        <taxon>Eukaryota</taxon>
        <taxon>Metamonada</taxon>
        <taxon>Preaxostyla</taxon>
        <taxon>Oxymonadida</taxon>
        <taxon>Streblomastigidae</taxon>
        <taxon>Streblomastix</taxon>
    </lineage>
</organism>
<accession>A0A5J4PJJ6</accession>
<evidence type="ECO:0000313" key="1">
    <source>
        <dbReference type="EMBL" id="KAA6309746.1"/>
    </source>
</evidence>
<gene>
    <name evidence="1" type="ORF">EZS28_056446</name>
</gene>
<dbReference type="EMBL" id="SNRW01050128">
    <property type="protein sequence ID" value="KAA6309746.1"/>
    <property type="molecule type" value="Genomic_DNA"/>
</dbReference>
<name>A0A5J4PJJ6_9EUKA</name>